<evidence type="ECO:0000256" key="3">
    <source>
        <dbReference type="ARBA" id="ARBA00023125"/>
    </source>
</evidence>
<evidence type="ECO:0008006" key="6">
    <source>
        <dbReference type="Google" id="ProtNLM"/>
    </source>
</evidence>
<keyword evidence="2" id="KW-0805">Transcription regulation</keyword>
<gene>
    <name evidence="5" type="ORF">SDC9_62945</name>
</gene>
<dbReference type="EMBL" id="VSSQ01002636">
    <property type="protein sequence ID" value="MPM16564.1"/>
    <property type="molecule type" value="Genomic_DNA"/>
</dbReference>
<dbReference type="InterPro" id="IPR036388">
    <property type="entry name" value="WH-like_DNA-bd_sf"/>
</dbReference>
<keyword evidence="4" id="KW-0804">Transcription</keyword>
<name>A0A644XR03_9ZZZZ</name>
<proteinExistence type="inferred from homology"/>
<comment type="caution">
    <text evidence="5">The sequence shown here is derived from an EMBL/GenBank/DDBJ whole genome shotgun (WGS) entry which is preliminary data.</text>
</comment>
<accession>A0A644XR03</accession>
<organism evidence="5">
    <name type="scientific">bioreactor metagenome</name>
    <dbReference type="NCBI Taxonomy" id="1076179"/>
    <lineage>
        <taxon>unclassified sequences</taxon>
        <taxon>metagenomes</taxon>
        <taxon>ecological metagenomes</taxon>
    </lineage>
</organism>
<dbReference type="SUPFAM" id="SSF46785">
    <property type="entry name" value="Winged helix' DNA-binding domain"/>
    <property type="match status" value="1"/>
</dbReference>
<dbReference type="AlphaFoldDB" id="A0A644XR03"/>
<dbReference type="InterPro" id="IPR005650">
    <property type="entry name" value="BlaI_family"/>
</dbReference>
<dbReference type="InterPro" id="IPR036390">
    <property type="entry name" value="WH_DNA-bd_sf"/>
</dbReference>
<comment type="similarity">
    <text evidence="1">Belongs to the BlaI transcriptional regulatory family.</text>
</comment>
<evidence type="ECO:0000256" key="1">
    <source>
        <dbReference type="ARBA" id="ARBA00011046"/>
    </source>
</evidence>
<keyword evidence="3" id="KW-0238">DNA-binding</keyword>
<evidence type="ECO:0000256" key="2">
    <source>
        <dbReference type="ARBA" id="ARBA00023015"/>
    </source>
</evidence>
<dbReference type="PIRSF" id="PIRSF019455">
    <property type="entry name" value="CopR_AtkY"/>
    <property type="match status" value="1"/>
</dbReference>
<protein>
    <recommendedName>
        <fullName evidence="6">Penicillinase repressor</fullName>
    </recommendedName>
</protein>
<dbReference type="Gene3D" id="1.10.10.10">
    <property type="entry name" value="Winged helix-like DNA-binding domain superfamily/Winged helix DNA-binding domain"/>
    <property type="match status" value="1"/>
</dbReference>
<reference evidence="5" key="1">
    <citation type="submission" date="2019-08" db="EMBL/GenBank/DDBJ databases">
        <authorList>
            <person name="Kucharzyk K."/>
            <person name="Murdoch R.W."/>
            <person name="Higgins S."/>
            <person name="Loffler F."/>
        </authorList>
    </citation>
    <scope>NUCLEOTIDE SEQUENCE</scope>
</reference>
<dbReference type="Pfam" id="PF03965">
    <property type="entry name" value="Penicillinase_R"/>
    <property type="match status" value="1"/>
</dbReference>
<evidence type="ECO:0000256" key="4">
    <source>
        <dbReference type="ARBA" id="ARBA00023163"/>
    </source>
</evidence>
<evidence type="ECO:0000313" key="5">
    <source>
        <dbReference type="EMBL" id="MPM16564.1"/>
    </source>
</evidence>
<dbReference type="Gene3D" id="1.10.4040.10">
    <property type="entry name" value="Penicillinase repressor domain"/>
    <property type="match status" value="1"/>
</dbReference>
<sequence>MEKELTRAEEQIMEHLWELGEAFVKDIIEQMPEPKPAYTTVSTIIRILEKKGIVDHKAYGNTYSYFPLLSREQYTEYCATNLVKRHFADSLSNLVSFFTSKKNLSIAELEEIQKLIKDQVAKKKKS</sequence>
<dbReference type="GO" id="GO:0045892">
    <property type="term" value="P:negative regulation of DNA-templated transcription"/>
    <property type="evidence" value="ECO:0007669"/>
    <property type="project" value="InterPro"/>
</dbReference>
<dbReference type="GO" id="GO:0003677">
    <property type="term" value="F:DNA binding"/>
    <property type="evidence" value="ECO:0007669"/>
    <property type="project" value="UniProtKB-KW"/>
</dbReference>